<evidence type="ECO:0000256" key="1">
    <source>
        <dbReference type="ARBA" id="ARBA00022722"/>
    </source>
</evidence>
<dbReference type="EMBL" id="VDLU01000001">
    <property type="protein sequence ID" value="TNJ30086.1"/>
    <property type="molecule type" value="Genomic_DNA"/>
</dbReference>
<dbReference type="GO" id="GO:0004534">
    <property type="term" value="F:5'-3' RNA exonuclease activity"/>
    <property type="evidence" value="ECO:0007669"/>
    <property type="project" value="TreeGrafter"/>
</dbReference>
<keyword evidence="1" id="KW-0540">Nuclease</keyword>
<name>A0A4Z1SWH2_GIAMU</name>
<sequence>MGVTRLFRWFHERYPYAVGSPTAVTRASIGHLYIDFNSLIHEVLRRDSYVTLQFSEATMFGEIAEYLCAVVAEVQPQERIYIAVDGVAPDAKINQQRQRRVVGDAHAQMRRHYQSQIADIAQVYDQTAAFTRETFANTTSDDKTFPAQNTGIAISPGTCFMDRLHSFMILFLTKCVEERRPGWGHCEVVFSGWDVCGEGEHKILHELRKARTKPEAARGTHCVFGMDGDIVLLTLGVHLPELYIMRRWQEPIVFPRVSLQESKLHPIAKEFIIVDVACFREFLVSEILGPNFLGSNLEQTASLVLPEETVKRCKNECQNEKERELAFQKHIIWSSFASHLIVDFIVLTLFVGNDFLPPVLGMSIKQDALDIALSIYSDEVRKEYFSSNATKSLAAPLLSRDDGFINLKCIHRVYSSLSEKQFDDVILSDIESLLRLPESLNALHAREQVATIREWCDRANAEIDELACALELTKVDRKTLVRSIEKQMAESPAFRQHVYHLYYTKFYSKFNGLYLPFIEARLTEEQKRMRPPTIKTLLEALESTSFVRNQERTSADSFIQWCLFSNGGPLYSIAIISIILLDAAANIEEANKTRDLTEEEQKQFNLVRQLQRKETFLCHFEEYHQLLRSYIRTVVMIVKYYTTDTGNPEWNWYYPFSSSPLITDLTFYTACCHLDVTKEMQSHFLGELSESNAKLDPDERKVFIDLLKSYRGPRFNFIPGAPKTALAQLFINSPPSKLEHVLPRYALRPDILRHHSRVLSWETMFILPVDSAFEAFIVPSDMTVPMPGSLRRSPDTYTSGMDERFIPYHKDYPLGLSEFFDIEAVRRLATDYAQEIEATGTPLTQQSLSHINRVGANVHILAEPRAMEKGFDETCTRLSRFYGPGQRFVLNRDRCICDYELYYSDDLTTMKEKKLAPEDFSVAVWLRRLYGEGTTKELLYASAWFDYGCNGIYDVLSPSHTSVSRCALPYPAHFFFQIEGDLHFRPENAPSCPFQETYHRYIEFGPRVYNAILGGTNMTHESQALCIVSTRPYRSQTCMISYCQDCASTSPLASNGALDEYASSLLNFCVLGQEPSSDFDEELAGFISERTGCNKDLVWNGTPLFTYGNANAGILFGVCTDDTVWLREGLCPGKIAFKDASAKIASMLKKQGNISQGGFFDRLKEAMLAYWTKAKGVRLTDPEYILIMAPLTSMRKINQFFSSLTVEESLYTDFESALQEFVHFICNRTIPASITSAQYHSIVPLELFPFMLITPSMLHAADLRYRYLVQLERHLGFYPSQESIDALTWYLTQNRTHTHVEKKTLYRITCHAKSQDSIRTVLGDLPHTLITYEELTSSLLAASQPLSMTMTRRVSLSFPEFTLPKVDPLTLGVLTTPCKDYVKVIGTALNRDITEAQLLRIIGGCDIRGSDGYIIDLGMGLNRGLYYVPGYYVVVNKRPVPTYLTVLAVLLYARALPDIFDALTQPNLQGRLISNQLFCVDNNFRADHSYNVSGRIVLSIGDKTMELSTRTTASITKLTAIPLIPPGTLLKRGKQAFRPLARNVVDHLLSAASQYIHSVIVPIVQTQYIPPQASALGQPLIGVVHEALCMWMKRVTRKACDSVDVTLHDILSYTYTPGHFAPSEILGVSSPDLYAYSAGVNSHAFGIVVSPTLAIFPTCAALTGNLMTCTPCLIQHPRHWHKAGAYVALPWISECSGLLSFFAAKETKIRTELFTNLLGSAVQYIITPLCGPQTQATWIKPITVTLGSLPPQKPVINIQMVSKDTTLEFTNTSDDKLPCKSKEASSSVRPHPGVPLNLIENRTHTLTLQWKKDIKLDQPFATLLFDGATVDFTFSKEQIPCKDFQKAGRYTLAFGGNTWNSTSVQVTIIVSSPIDAELEYYVCAHDTVLMLRSRKPPRVALPSGVSFRLV</sequence>
<dbReference type="GO" id="GO:0000956">
    <property type="term" value="P:nuclear-transcribed mRNA catabolic process"/>
    <property type="evidence" value="ECO:0007669"/>
    <property type="project" value="TreeGrafter"/>
</dbReference>
<dbReference type="InterPro" id="IPR004859">
    <property type="entry name" value="Xrn1_N"/>
</dbReference>
<dbReference type="Gene3D" id="3.40.50.12390">
    <property type="match status" value="1"/>
</dbReference>
<keyword evidence="2" id="KW-0378">Hydrolase</keyword>
<dbReference type="GO" id="GO:0003723">
    <property type="term" value="F:RNA binding"/>
    <property type="evidence" value="ECO:0007669"/>
    <property type="project" value="TreeGrafter"/>
</dbReference>
<evidence type="ECO:0000313" key="8">
    <source>
        <dbReference type="Proteomes" id="UP000315496"/>
    </source>
</evidence>
<reference evidence="7 8" key="1">
    <citation type="submission" date="2019-05" db="EMBL/GenBank/DDBJ databases">
        <title>The compact genome of Giardia muris reveals important steps in the evolution of intestinal protozoan parasites.</title>
        <authorList>
            <person name="Xu F."/>
            <person name="Jimenez-Gonzalez A."/>
            <person name="Einarsson E."/>
            <person name="Astvaldsson A."/>
            <person name="Peirasmaki D."/>
            <person name="Eckmann L."/>
            <person name="Andersson J.O."/>
            <person name="Svard S.G."/>
            <person name="Jerlstrom-Hultqvist J."/>
        </authorList>
    </citation>
    <scope>NUCLEOTIDE SEQUENCE [LARGE SCALE GENOMIC DNA]</scope>
    <source>
        <strain evidence="7 8">Roberts-Thomson</strain>
    </source>
</reference>
<organism evidence="7 8">
    <name type="scientific">Giardia muris</name>
    <dbReference type="NCBI Taxonomy" id="5742"/>
    <lineage>
        <taxon>Eukaryota</taxon>
        <taxon>Metamonada</taxon>
        <taxon>Diplomonadida</taxon>
        <taxon>Hexamitidae</taxon>
        <taxon>Giardiinae</taxon>
        <taxon>Giardia</taxon>
    </lineage>
</organism>
<feature type="domain" description="Xrn1 N-terminal" evidence="5">
    <location>
        <begin position="1"/>
        <end position="246"/>
    </location>
</feature>
<comment type="similarity">
    <text evidence="4">Belongs to the 5'-3' exonuclease family.</text>
</comment>
<dbReference type="Pfam" id="PF03159">
    <property type="entry name" value="XRN_N"/>
    <property type="match status" value="1"/>
</dbReference>
<dbReference type="InterPro" id="IPR041412">
    <property type="entry name" value="Xrn1_helical"/>
</dbReference>
<evidence type="ECO:0000256" key="2">
    <source>
        <dbReference type="ARBA" id="ARBA00022801"/>
    </source>
</evidence>
<evidence type="ECO:0000256" key="3">
    <source>
        <dbReference type="ARBA" id="ARBA00022839"/>
    </source>
</evidence>
<feature type="domain" description="Xrn1 helical" evidence="6">
    <location>
        <begin position="340"/>
        <end position="418"/>
    </location>
</feature>
<dbReference type="PANTHER" id="PTHR12341:SF7">
    <property type="entry name" value="5'-3' EXORIBONUCLEASE 1"/>
    <property type="match status" value="1"/>
</dbReference>
<dbReference type="InterPro" id="IPR027073">
    <property type="entry name" value="5_3_exoribonuclease"/>
</dbReference>
<keyword evidence="3" id="KW-0269">Exonuclease</keyword>
<dbReference type="GO" id="GO:0005634">
    <property type="term" value="C:nucleus"/>
    <property type="evidence" value="ECO:0007669"/>
    <property type="project" value="TreeGrafter"/>
</dbReference>
<proteinExistence type="inferred from homology"/>
<keyword evidence="8" id="KW-1185">Reference proteome</keyword>
<dbReference type="OrthoDB" id="10251739at2759"/>
<evidence type="ECO:0000256" key="4">
    <source>
        <dbReference type="ARBA" id="ARBA00038299"/>
    </source>
</evidence>
<evidence type="ECO:0000313" key="7">
    <source>
        <dbReference type="EMBL" id="TNJ30086.1"/>
    </source>
</evidence>
<evidence type="ECO:0000259" key="6">
    <source>
        <dbReference type="Pfam" id="PF17846"/>
    </source>
</evidence>
<evidence type="ECO:0000259" key="5">
    <source>
        <dbReference type="Pfam" id="PF03159"/>
    </source>
</evidence>
<dbReference type="PANTHER" id="PTHR12341">
    <property type="entry name" value="5'-&gt;3' EXORIBONUCLEASE"/>
    <property type="match status" value="1"/>
</dbReference>
<comment type="caution">
    <text evidence="7">The sequence shown here is derived from an EMBL/GenBank/DDBJ whole genome shotgun (WGS) entry which is preliminary data.</text>
</comment>
<accession>A0A4Z1SWH2</accession>
<dbReference type="Proteomes" id="UP000315496">
    <property type="component" value="Chromosome 1"/>
</dbReference>
<dbReference type="VEuPathDB" id="GiardiaDB:GMRT_10359"/>
<dbReference type="Pfam" id="PF17846">
    <property type="entry name" value="XRN_M"/>
    <property type="match status" value="1"/>
</dbReference>
<gene>
    <name evidence="7" type="ORF">GMRT_10359</name>
</gene>
<protein>
    <submittedName>
        <fullName evidence="7">5'-3' exoribonuclease 2</fullName>
    </submittedName>
</protein>